<organism evidence="1 2">
    <name type="scientific">Curvularia clavata</name>
    <dbReference type="NCBI Taxonomy" id="95742"/>
    <lineage>
        <taxon>Eukaryota</taxon>
        <taxon>Fungi</taxon>
        <taxon>Dikarya</taxon>
        <taxon>Ascomycota</taxon>
        <taxon>Pezizomycotina</taxon>
        <taxon>Dothideomycetes</taxon>
        <taxon>Pleosporomycetidae</taxon>
        <taxon>Pleosporales</taxon>
        <taxon>Pleosporineae</taxon>
        <taxon>Pleosporaceae</taxon>
        <taxon>Curvularia</taxon>
    </lineage>
</organism>
<dbReference type="OrthoDB" id="3830579at2759"/>
<keyword evidence="2" id="KW-1185">Reference proteome</keyword>
<dbReference type="InterPro" id="IPR011008">
    <property type="entry name" value="Dimeric_a/b-barrel"/>
</dbReference>
<dbReference type="VEuPathDB" id="FungiDB:yc1106_00713"/>
<reference evidence="1" key="1">
    <citation type="submission" date="2021-12" db="EMBL/GenBank/DDBJ databases">
        <title>Curvularia clavata genome.</title>
        <authorList>
            <person name="Cao Y."/>
        </authorList>
    </citation>
    <scope>NUCLEOTIDE SEQUENCE</scope>
    <source>
        <strain evidence="1">Yc1106</strain>
    </source>
</reference>
<dbReference type="AlphaFoldDB" id="A0A9Q8Z0C5"/>
<name>A0A9Q8Z0C5_CURCL</name>
<proteinExistence type="predicted"/>
<evidence type="ECO:0000313" key="2">
    <source>
        <dbReference type="Proteomes" id="UP001056012"/>
    </source>
</evidence>
<evidence type="ECO:0008006" key="3">
    <source>
        <dbReference type="Google" id="ProtNLM"/>
    </source>
</evidence>
<evidence type="ECO:0000313" key="1">
    <source>
        <dbReference type="EMBL" id="USP73439.1"/>
    </source>
</evidence>
<accession>A0A9Q8Z0C5</accession>
<dbReference type="EMBL" id="CP089274">
    <property type="protein sequence ID" value="USP73439.1"/>
    <property type="molecule type" value="Genomic_DNA"/>
</dbReference>
<protein>
    <recommendedName>
        <fullName evidence="3">ABM domain-containing protein</fullName>
    </recommendedName>
</protein>
<gene>
    <name evidence="1" type="ORF">yc1106_00713</name>
</gene>
<dbReference type="SUPFAM" id="SSF54909">
    <property type="entry name" value="Dimeric alpha+beta barrel"/>
    <property type="match status" value="1"/>
</dbReference>
<dbReference type="Gene3D" id="3.30.70.100">
    <property type="match status" value="1"/>
</dbReference>
<dbReference type="Proteomes" id="UP001056012">
    <property type="component" value="Chromosome 1"/>
</dbReference>
<sequence>MSDTTTEVVYLLLKSGLDISAGEKKIQWEDGLSTIMKQPGAKRVLWGRQIEDPDTVQMIIGMCIVMVVHEKDWDSLESHQAFTQSPSYKPFIEKISEHFLAGPPNYFHVKFPAAQIAKGDPFTAPVSECFSAFFEPDYDTSKYDTQFFGFQEVMGQIENVGSEGIAGGWSIEKQGHEALGEGVQGQLFVLFRGWESLAAHTKFVESEHIHKVVPYLYEGPVAKNVRHIEFKEYKK</sequence>